<dbReference type="Proteomes" id="UP000323646">
    <property type="component" value="Unassembled WGS sequence"/>
</dbReference>
<sequence length="117" mass="13299">MRKSEKDFERKPKSRLERIAEEASSNERKTGVASIAGNRVTQTEAQRKKKITTATVSTNFRLPRDVKEQCAALASLKQVTLTELVVHAMKMQLKRNAPLINQFTKFNIDPNSIKEDL</sequence>
<accession>A0A5D6VW17</accession>
<gene>
    <name evidence="2" type="ORF">FZ040_13110</name>
</gene>
<dbReference type="RefSeq" id="WP_149172417.1">
    <property type="nucleotide sequence ID" value="NZ_VTOY01000021.1"/>
</dbReference>
<proteinExistence type="predicted"/>
<feature type="region of interest" description="Disordered" evidence="1">
    <location>
        <begin position="1"/>
        <end position="31"/>
    </location>
</feature>
<dbReference type="EMBL" id="VTOY01000021">
    <property type="protein sequence ID" value="TYZ19617.1"/>
    <property type="molecule type" value="Genomic_DNA"/>
</dbReference>
<keyword evidence="3" id="KW-1185">Reference proteome</keyword>
<protein>
    <submittedName>
        <fullName evidence="2">Uncharacterized protein</fullName>
    </submittedName>
</protein>
<organism evidence="2 3">
    <name type="scientific">Selenomonas ruminis</name>
    <dbReference type="NCBI Taxonomy" id="2593411"/>
    <lineage>
        <taxon>Bacteria</taxon>
        <taxon>Bacillati</taxon>
        <taxon>Bacillota</taxon>
        <taxon>Negativicutes</taxon>
        <taxon>Selenomonadales</taxon>
        <taxon>Selenomonadaceae</taxon>
        <taxon>Selenomonas</taxon>
    </lineage>
</organism>
<comment type="caution">
    <text evidence="2">The sequence shown here is derived from an EMBL/GenBank/DDBJ whole genome shotgun (WGS) entry which is preliminary data.</text>
</comment>
<evidence type="ECO:0000256" key="1">
    <source>
        <dbReference type="SAM" id="MobiDB-lite"/>
    </source>
</evidence>
<reference evidence="2 3" key="1">
    <citation type="submission" date="2019-08" db="EMBL/GenBank/DDBJ databases">
        <title>Selenomonas sp. mPRGC5 and Selenomonas sp. mPRGC8 isolated from ruminal fluid of dairy goat (Capra hircus).</title>
        <authorList>
            <person name="Poothong S."/>
            <person name="Nuengjamnong C."/>
            <person name="Tanasupawat S."/>
        </authorList>
    </citation>
    <scope>NUCLEOTIDE SEQUENCE [LARGE SCALE GENOMIC DNA]</scope>
    <source>
        <strain evidence="3">mPRGC5</strain>
    </source>
</reference>
<dbReference type="AlphaFoldDB" id="A0A5D6VW17"/>
<evidence type="ECO:0000313" key="3">
    <source>
        <dbReference type="Proteomes" id="UP000323646"/>
    </source>
</evidence>
<name>A0A5D6VW17_9FIRM</name>
<feature type="compositionally biased region" description="Basic and acidic residues" evidence="1">
    <location>
        <begin position="1"/>
        <end position="30"/>
    </location>
</feature>
<evidence type="ECO:0000313" key="2">
    <source>
        <dbReference type="EMBL" id="TYZ19617.1"/>
    </source>
</evidence>